<dbReference type="InterPro" id="IPR050508">
    <property type="entry name" value="Methyltransf_Superfamily"/>
</dbReference>
<evidence type="ECO:0000313" key="4">
    <source>
        <dbReference type="Proteomes" id="UP000242972"/>
    </source>
</evidence>
<keyword evidence="1" id="KW-0812">Transmembrane</keyword>
<gene>
    <name evidence="3" type="ORF">C7B46_06200</name>
</gene>
<reference evidence="3 4" key="1">
    <citation type="journal article" date="2014" name="BMC Genomics">
        <title>Comparison of environmental and isolate Sulfobacillus genomes reveals diverse carbon, sulfur, nitrogen, and hydrogen metabolisms.</title>
        <authorList>
            <person name="Justice N.B."/>
            <person name="Norman A."/>
            <person name="Brown C.T."/>
            <person name="Singh A."/>
            <person name="Thomas B.C."/>
            <person name="Banfield J.F."/>
        </authorList>
    </citation>
    <scope>NUCLEOTIDE SEQUENCE [LARGE SCALE GENOMIC DNA]</scope>
    <source>
        <strain evidence="3">AMDSBA4</strain>
    </source>
</reference>
<dbReference type="InterPro" id="IPR041698">
    <property type="entry name" value="Methyltransf_25"/>
</dbReference>
<keyword evidence="1" id="KW-1133">Transmembrane helix</keyword>
<dbReference type="PANTHER" id="PTHR42912">
    <property type="entry name" value="METHYLTRANSFERASE"/>
    <property type="match status" value="1"/>
</dbReference>
<dbReference type="SUPFAM" id="SSF53335">
    <property type="entry name" value="S-adenosyl-L-methionine-dependent methyltransferases"/>
    <property type="match status" value="1"/>
</dbReference>
<dbReference type="GO" id="GO:0008168">
    <property type="term" value="F:methyltransferase activity"/>
    <property type="evidence" value="ECO:0007669"/>
    <property type="project" value="TreeGrafter"/>
</dbReference>
<dbReference type="AlphaFoldDB" id="A0A2T2XII7"/>
<evidence type="ECO:0000256" key="1">
    <source>
        <dbReference type="SAM" id="Phobius"/>
    </source>
</evidence>
<evidence type="ECO:0000313" key="3">
    <source>
        <dbReference type="EMBL" id="PSR34313.1"/>
    </source>
</evidence>
<keyword evidence="1" id="KW-0472">Membrane</keyword>
<proteinExistence type="predicted"/>
<organism evidence="3 4">
    <name type="scientific">Sulfobacillus benefaciens</name>
    <dbReference type="NCBI Taxonomy" id="453960"/>
    <lineage>
        <taxon>Bacteria</taxon>
        <taxon>Bacillati</taxon>
        <taxon>Bacillota</taxon>
        <taxon>Clostridia</taxon>
        <taxon>Eubacteriales</taxon>
        <taxon>Clostridiales Family XVII. Incertae Sedis</taxon>
        <taxon>Sulfobacillus</taxon>
    </lineage>
</organism>
<evidence type="ECO:0000259" key="2">
    <source>
        <dbReference type="Pfam" id="PF13649"/>
    </source>
</evidence>
<comment type="caution">
    <text evidence="3">The sequence shown here is derived from an EMBL/GenBank/DDBJ whole genome shotgun (WGS) entry which is preliminary data.</text>
</comment>
<feature type="transmembrane region" description="Helical" evidence="1">
    <location>
        <begin position="46"/>
        <end position="75"/>
    </location>
</feature>
<dbReference type="Pfam" id="PF13649">
    <property type="entry name" value="Methyltransf_25"/>
    <property type="match status" value="1"/>
</dbReference>
<protein>
    <recommendedName>
        <fullName evidence="2">Methyltransferase domain-containing protein</fullName>
    </recommendedName>
</protein>
<dbReference type="InterPro" id="IPR029063">
    <property type="entry name" value="SAM-dependent_MTases_sf"/>
</dbReference>
<name>A0A2T2XII7_9FIRM</name>
<dbReference type="EMBL" id="PXYW01000010">
    <property type="protein sequence ID" value="PSR34313.1"/>
    <property type="molecule type" value="Genomic_DNA"/>
</dbReference>
<accession>A0A2T2XII7</accession>
<feature type="domain" description="Methyltransferase" evidence="2">
    <location>
        <begin position="64"/>
        <end position="161"/>
    </location>
</feature>
<sequence>MALVIVTLGILAAVFVLVRVDGQFRPRPMTMGLEQFFLTNPIRMRFFGPTQALTLLGPVAGLNVLEVGVGVGVILQDLARRIGPKGKIAGLDIQPQAIERTRRRLASLGYIPDLRLGTASQLPWSASCFDRVVLITMLGEVPANERVTALQEMARVLKPGGFGIVTEFWPDPHYIREPDLREYCRLAQLEVVDAYHAPMLYSLRIEAH</sequence>
<dbReference type="PANTHER" id="PTHR42912:SF80">
    <property type="entry name" value="METHYLTRANSFERASE DOMAIN-CONTAINING PROTEIN"/>
    <property type="match status" value="1"/>
</dbReference>
<dbReference type="Proteomes" id="UP000242972">
    <property type="component" value="Unassembled WGS sequence"/>
</dbReference>
<dbReference type="Gene3D" id="3.40.50.150">
    <property type="entry name" value="Vaccinia Virus protein VP39"/>
    <property type="match status" value="1"/>
</dbReference>